<feature type="compositionally biased region" description="Basic and acidic residues" evidence="8">
    <location>
        <begin position="632"/>
        <end position="651"/>
    </location>
</feature>
<dbReference type="InterPro" id="IPR016167">
    <property type="entry name" value="FAD-bd_PCMH_sub1"/>
</dbReference>
<evidence type="ECO:0000256" key="6">
    <source>
        <dbReference type="ARBA" id="ARBA00022827"/>
    </source>
</evidence>
<dbReference type="InterPro" id="IPR016169">
    <property type="entry name" value="FAD-bd_PCMH_sub2"/>
</dbReference>
<dbReference type="InterPro" id="IPR036318">
    <property type="entry name" value="FAD-bd_PCMH-like_sf"/>
</dbReference>
<dbReference type="STRING" id="4555.A0A368RWJ7"/>
<feature type="domain" description="FAD-binding PCMH-type" evidence="10">
    <location>
        <begin position="51"/>
        <end position="231"/>
    </location>
</feature>
<comment type="subunit">
    <text evidence="3">Monomer.</text>
</comment>
<feature type="signal peptide" evidence="9">
    <location>
        <begin position="1"/>
        <end position="21"/>
    </location>
</feature>
<feature type="compositionally biased region" description="Basic residues" evidence="8">
    <location>
        <begin position="570"/>
        <end position="593"/>
    </location>
</feature>
<dbReference type="InterPro" id="IPR015345">
    <property type="entry name" value="Cytokinin_DH_FAD/cytokin-bd"/>
</dbReference>
<evidence type="ECO:0000256" key="7">
    <source>
        <dbReference type="ARBA" id="ARBA00023002"/>
    </source>
</evidence>
<organism evidence="11">
    <name type="scientific">Setaria italica</name>
    <name type="common">Foxtail millet</name>
    <name type="synonym">Panicum italicum</name>
    <dbReference type="NCBI Taxonomy" id="4555"/>
    <lineage>
        <taxon>Eukaryota</taxon>
        <taxon>Viridiplantae</taxon>
        <taxon>Streptophyta</taxon>
        <taxon>Embryophyta</taxon>
        <taxon>Tracheophyta</taxon>
        <taxon>Spermatophyta</taxon>
        <taxon>Magnoliopsida</taxon>
        <taxon>Liliopsida</taxon>
        <taxon>Poales</taxon>
        <taxon>Poaceae</taxon>
        <taxon>PACMAD clade</taxon>
        <taxon>Panicoideae</taxon>
        <taxon>Panicodae</taxon>
        <taxon>Paniceae</taxon>
        <taxon>Cenchrinae</taxon>
        <taxon>Setaria</taxon>
    </lineage>
</organism>
<dbReference type="Pfam" id="PF01565">
    <property type="entry name" value="FAD_binding_4"/>
    <property type="match status" value="1"/>
</dbReference>
<dbReference type="PANTHER" id="PTHR13878:SF59">
    <property type="entry name" value="CYTOKININ DEHYDROGENASE 8"/>
    <property type="match status" value="1"/>
</dbReference>
<dbReference type="InterPro" id="IPR016170">
    <property type="entry name" value="Cytok_DH_C_sf"/>
</dbReference>
<evidence type="ECO:0000256" key="1">
    <source>
        <dbReference type="ARBA" id="ARBA00001974"/>
    </source>
</evidence>
<keyword evidence="7" id="KW-0560">Oxidoreductase</keyword>
<dbReference type="GO" id="GO:0071949">
    <property type="term" value="F:FAD binding"/>
    <property type="evidence" value="ECO:0007669"/>
    <property type="project" value="InterPro"/>
</dbReference>
<evidence type="ECO:0000256" key="8">
    <source>
        <dbReference type="SAM" id="MobiDB-lite"/>
    </source>
</evidence>
<feature type="compositionally biased region" description="Pro residues" evidence="8">
    <location>
        <begin position="454"/>
        <end position="466"/>
    </location>
</feature>
<gene>
    <name evidence="11" type="ORF">SETIT_7G171700v2</name>
</gene>
<feature type="region of interest" description="Disordered" evidence="8">
    <location>
        <begin position="429"/>
        <end position="470"/>
    </location>
</feature>
<evidence type="ECO:0000256" key="2">
    <source>
        <dbReference type="ARBA" id="ARBA00005466"/>
    </source>
</evidence>
<dbReference type="InterPro" id="IPR016164">
    <property type="entry name" value="FAD-linked_Oxase-like_C"/>
</dbReference>
<dbReference type="Pfam" id="PF09265">
    <property type="entry name" value="Cytokin-bind"/>
    <property type="match status" value="1"/>
</dbReference>
<evidence type="ECO:0000256" key="5">
    <source>
        <dbReference type="ARBA" id="ARBA00022630"/>
    </source>
</evidence>
<evidence type="ECO:0000313" key="11">
    <source>
        <dbReference type="EMBL" id="RCV34597.1"/>
    </source>
</evidence>
<keyword evidence="5" id="KW-0285">Flavoprotein</keyword>
<dbReference type="InterPro" id="IPR006094">
    <property type="entry name" value="Oxid_FAD_bind_N"/>
</dbReference>
<feature type="compositionally biased region" description="Gly residues" evidence="8">
    <location>
        <begin position="617"/>
        <end position="629"/>
    </location>
</feature>
<dbReference type="PANTHER" id="PTHR13878">
    <property type="entry name" value="GULONOLACTONE OXIDASE"/>
    <property type="match status" value="1"/>
</dbReference>
<dbReference type="InterPro" id="IPR016166">
    <property type="entry name" value="FAD-bd_PCMH"/>
</dbReference>
<dbReference type="InterPro" id="IPR050432">
    <property type="entry name" value="FAD-linked_Oxidoreductases_BP"/>
</dbReference>
<reference evidence="11" key="1">
    <citation type="journal article" date="2012" name="Nat. Biotechnol.">
        <title>Reference genome sequence of the model plant Setaria.</title>
        <authorList>
            <person name="Bennetzen J.L."/>
            <person name="Schmutz J."/>
            <person name="Wang H."/>
            <person name="Percifield R."/>
            <person name="Hawkins J."/>
            <person name="Pontaroli A.C."/>
            <person name="Estep M."/>
            <person name="Feng L."/>
            <person name="Vaughn J.N."/>
            <person name="Grimwood J."/>
            <person name="Jenkins J."/>
            <person name="Barry K."/>
            <person name="Lindquist E."/>
            <person name="Hellsten U."/>
            <person name="Deshpande S."/>
            <person name="Wang X."/>
            <person name="Wu X."/>
            <person name="Mitros T."/>
            <person name="Triplett J."/>
            <person name="Yang X."/>
            <person name="Ye C.Y."/>
            <person name="Mauro-Herrera M."/>
            <person name="Wang L."/>
            <person name="Li P."/>
            <person name="Sharma M."/>
            <person name="Sharma R."/>
            <person name="Ronald P.C."/>
            <person name="Panaud O."/>
            <person name="Kellogg E.A."/>
            <person name="Brutnell T.P."/>
            <person name="Doust A.N."/>
            <person name="Tuskan G.A."/>
            <person name="Rokhsar D."/>
            <person name="Devos K.M."/>
        </authorList>
    </citation>
    <scope>NUCLEOTIDE SEQUENCE [LARGE SCALE GENOMIC DNA]</scope>
    <source>
        <strain evidence="11">Yugu1</strain>
    </source>
</reference>
<dbReference type="Gene3D" id="3.30.465.10">
    <property type="match status" value="1"/>
</dbReference>
<name>A0A368RWJ7_SETIT</name>
<keyword evidence="6" id="KW-0274">FAD</keyword>
<feature type="region of interest" description="Disordered" evidence="8">
    <location>
        <begin position="570"/>
        <end position="651"/>
    </location>
</feature>
<dbReference type="SUPFAM" id="SSF56176">
    <property type="entry name" value="FAD-binding/transporter-associated domain-like"/>
    <property type="match status" value="1"/>
</dbReference>
<feature type="region of interest" description="Disordered" evidence="8">
    <location>
        <begin position="508"/>
        <end position="547"/>
    </location>
</feature>
<dbReference type="Gene3D" id="3.40.462.10">
    <property type="entry name" value="FAD-linked oxidases, C-terminal domain"/>
    <property type="match status" value="1"/>
</dbReference>
<dbReference type="EC" id="1.5.99.12" evidence="4"/>
<comment type="similarity">
    <text evidence="2">Belongs to the oxygen-dependent FAD-linked oxidoreductase family.</text>
</comment>
<dbReference type="SUPFAM" id="SSF55103">
    <property type="entry name" value="FAD-linked oxidases, C-terminal domain"/>
    <property type="match status" value="1"/>
</dbReference>
<dbReference type="GO" id="GO:0009690">
    <property type="term" value="P:cytokinin metabolic process"/>
    <property type="evidence" value="ECO:0007669"/>
    <property type="project" value="InterPro"/>
</dbReference>
<keyword evidence="9" id="KW-0732">Signal</keyword>
<protein>
    <recommendedName>
        <fullName evidence="4">cytokinin dehydrogenase</fullName>
        <ecNumber evidence="4">1.5.99.12</ecNumber>
    </recommendedName>
</protein>
<dbReference type="Gene3D" id="3.30.43.10">
    <property type="entry name" value="Uridine Diphospho-n-acetylenolpyruvylglucosamine Reductase, domain 2"/>
    <property type="match status" value="1"/>
</dbReference>
<evidence type="ECO:0000256" key="9">
    <source>
        <dbReference type="SAM" id="SignalP"/>
    </source>
</evidence>
<feature type="chain" id="PRO_5016984714" description="cytokinin dehydrogenase" evidence="9">
    <location>
        <begin position="22"/>
        <end position="651"/>
    </location>
</feature>
<sequence length="651" mass="69849">MVLKALYLYAAVVVLLLCSSANFIQSPSDVFGPVALLEPTPSAARDFGAVVSEAPVAVMRPGSAADVARLLGALSSAPAGPGRRPRASVAARGAGHSLHGQAQARGGIVVETRALPRAVEVGGGGAYADVGAGALWVEVLEECLRAGLAPRSWTDYLYLTVGGTLSNGGISGQAFKHGPQISNVLQLEVVTGTGEVVTCSPTQSPELFFAVLGGLGQFGIITRARIPLQVAPPKVRWVRAFYDSFETFTGDQELLVSMPELVDYVEGFMVLNEQSLRSSSVAFPAEVNFTPDFGSDGVGGGKKVYYCIEFAVHDFQRQDSAAAADGDHVVELVSGKLSFLRPHAYSVEVAYFDFLNRVRMEEESLRSRGLWDVPHPWLNVFVPRHGAAAFKDLLMGTVTRGEFEGPVLVYPLLTDSWIAKSSSSCWWESRPSRTEASSPPPSLPPSRRWRPSHLRPPAPPWRPFPQPLHHSSHALLTSNRRRERRQGGAKVPAELRRLNFGAADARRFGREGSSRGQRLVDLAVGGPRRRLPSPLRPSRPHTAPAVAQPHIKPPAAVLLVRMPARSALRKATRRATGHGLARRCPRSAARRAGAHPSRPLAASLAEAELGPAPIRVDGGGGEEGGGGRSGGRRREEQGAAGDLWRRREGRG</sequence>
<dbReference type="PROSITE" id="PS51387">
    <property type="entry name" value="FAD_PCMH"/>
    <property type="match status" value="1"/>
</dbReference>
<evidence type="ECO:0000259" key="10">
    <source>
        <dbReference type="PROSITE" id="PS51387"/>
    </source>
</evidence>
<dbReference type="GO" id="GO:0019139">
    <property type="term" value="F:cytokinin dehydrogenase activity"/>
    <property type="evidence" value="ECO:0007669"/>
    <property type="project" value="UniProtKB-EC"/>
</dbReference>
<dbReference type="EMBL" id="CM003534">
    <property type="protein sequence ID" value="RCV34597.1"/>
    <property type="molecule type" value="Genomic_DNA"/>
</dbReference>
<dbReference type="OrthoDB" id="415825at2759"/>
<evidence type="ECO:0000256" key="3">
    <source>
        <dbReference type="ARBA" id="ARBA00011245"/>
    </source>
</evidence>
<proteinExistence type="inferred from homology"/>
<reference evidence="11" key="2">
    <citation type="submission" date="2015-07" db="EMBL/GenBank/DDBJ databases">
        <authorList>
            <person name="Noorani M."/>
        </authorList>
    </citation>
    <scope>NUCLEOTIDE SEQUENCE</scope>
    <source>
        <strain evidence="11">Yugu1</strain>
    </source>
</reference>
<dbReference type="AlphaFoldDB" id="A0A368RWJ7"/>
<accession>A0A368RWJ7</accession>
<comment type="cofactor">
    <cofactor evidence="1">
        <name>FAD</name>
        <dbReference type="ChEBI" id="CHEBI:57692"/>
    </cofactor>
</comment>
<evidence type="ECO:0000256" key="4">
    <source>
        <dbReference type="ARBA" id="ARBA00011928"/>
    </source>
</evidence>